<feature type="region of interest" description="Disordered" evidence="6">
    <location>
        <begin position="452"/>
        <end position="524"/>
    </location>
</feature>
<sequence>MGNLGDLSPQGSIAVGVIVGLVSTSLQAIGLTLQRKSHLLEDEKPHYEGRRPPYKRRRWQLGMGMFVISNIVGSTIQITTLPLPVLSTLQAVSHRRRLKWCFLASDQLTARMSEKQSGLVFNTIFATLILGEPFTRYSFAGTGLVCIGAILIATFGAIGEPAHTLNQLLKLLMRRPFLIWMGMTLVVVGLILVGSKLLRYCIPGSRVKPTASGVITPHVQRLQGRVKLFRGMCYGAVSGILSAHSLLLAKSAVELLVRTVVDRVNQFNRWQSWVILLGMIALALTQLFYLHRGLKLCSTSVLYPFVFCIYNIIAILDGLIYFRQASQLAGFHAGLIALGTIILLGGVLCLSWRLEDVDSNAGVSVSGPTQTGIGPGMAVVEEHDTLSPGLLDGLEDEESRIGEREPLLHGTFRPRHLSHYQRARAPSLPFIPTMDRHEAADLNAASIWAELDDSDDDDTTDPKWRSSFDRPRSSSGGAALNSSIRGLSRHSTIGAIPHHRPRGSRRPNLSIQSGQRRSSAPLAGLMGTSRRWRGTWGPVTASPVSQGVPGYGTIQEDDDPLHGRDESITPRPRSAFNLLAGSRRTLVGAWRNGRQYLTRWTNPRAGSQEHHPSVNGDARDGASSPLLPRAEVSIPRAGDTDDHHPKQLAGTPSSL</sequence>
<feature type="compositionally biased region" description="Polar residues" evidence="6">
    <location>
        <begin position="507"/>
        <end position="518"/>
    </location>
</feature>
<keyword evidence="2 7" id="KW-0812">Transmembrane</keyword>
<feature type="compositionally biased region" description="Basic and acidic residues" evidence="6">
    <location>
        <begin position="460"/>
        <end position="472"/>
    </location>
</feature>
<evidence type="ECO:0000313" key="9">
    <source>
        <dbReference type="Proteomes" id="UP000190744"/>
    </source>
</evidence>
<accession>A0A1S9R924</accession>
<comment type="subcellular location">
    <subcellularLocation>
        <location evidence="1">Endoplasmic reticulum membrane</location>
        <topology evidence="1">Multi-pass membrane protein</topology>
    </subcellularLocation>
</comment>
<keyword evidence="5 7" id="KW-0472">Membrane</keyword>
<evidence type="ECO:0000256" key="3">
    <source>
        <dbReference type="ARBA" id="ARBA00022824"/>
    </source>
</evidence>
<keyword evidence="4 7" id="KW-1133">Transmembrane helix</keyword>
<dbReference type="InterPro" id="IPR008521">
    <property type="entry name" value="Mg_trans_NIPA"/>
</dbReference>
<organism evidence="8 9">
    <name type="scientific">Penicillium brasilianum</name>
    <dbReference type="NCBI Taxonomy" id="104259"/>
    <lineage>
        <taxon>Eukaryota</taxon>
        <taxon>Fungi</taxon>
        <taxon>Dikarya</taxon>
        <taxon>Ascomycota</taxon>
        <taxon>Pezizomycotina</taxon>
        <taxon>Eurotiomycetes</taxon>
        <taxon>Eurotiomycetidae</taxon>
        <taxon>Eurotiales</taxon>
        <taxon>Aspergillaceae</taxon>
        <taxon>Penicillium</taxon>
    </lineage>
</organism>
<feature type="transmembrane region" description="Helical" evidence="7">
    <location>
        <begin position="301"/>
        <end position="322"/>
    </location>
</feature>
<evidence type="ECO:0000256" key="6">
    <source>
        <dbReference type="SAM" id="MobiDB-lite"/>
    </source>
</evidence>
<feature type="transmembrane region" description="Helical" evidence="7">
    <location>
        <begin position="59"/>
        <end position="79"/>
    </location>
</feature>
<feature type="transmembrane region" description="Helical" evidence="7">
    <location>
        <begin position="328"/>
        <end position="350"/>
    </location>
</feature>
<dbReference type="PANTHER" id="PTHR12570:SF86">
    <property type="entry name" value="ADR321CP"/>
    <property type="match status" value="1"/>
</dbReference>
<feature type="transmembrane region" description="Helical" evidence="7">
    <location>
        <begin position="270"/>
        <end position="289"/>
    </location>
</feature>
<evidence type="ECO:0000256" key="7">
    <source>
        <dbReference type="SAM" id="Phobius"/>
    </source>
</evidence>
<reference evidence="9" key="1">
    <citation type="submission" date="2015-09" db="EMBL/GenBank/DDBJ databases">
        <authorList>
            <person name="Fill T.P."/>
            <person name="Baretta J.F."/>
            <person name="de Almeida L.G."/>
            <person name="Rocha M."/>
            <person name="de Souza D.H."/>
            <person name="Malavazi I."/>
            <person name="Cerdeira L.T."/>
            <person name="Hong H."/>
            <person name="Samborskyy M."/>
            <person name="de Vasconcelos A.T."/>
            <person name="Leadlay P."/>
            <person name="Rodrigues-Filho E."/>
        </authorList>
    </citation>
    <scope>NUCLEOTIDE SEQUENCE [LARGE SCALE GENOMIC DNA]</scope>
    <source>
        <strain evidence="9">LaBioMMi 136</strain>
    </source>
</reference>
<evidence type="ECO:0000256" key="1">
    <source>
        <dbReference type="ARBA" id="ARBA00004477"/>
    </source>
</evidence>
<feature type="transmembrane region" description="Helical" evidence="7">
    <location>
        <begin position="116"/>
        <end position="132"/>
    </location>
</feature>
<dbReference type="SUPFAM" id="SSF103481">
    <property type="entry name" value="Multidrug resistance efflux transporter EmrE"/>
    <property type="match status" value="1"/>
</dbReference>
<dbReference type="PANTHER" id="PTHR12570">
    <property type="match status" value="1"/>
</dbReference>
<dbReference type="Pfam" id="PF05653">
    <property type="entry name" value="Mg_trans_NIPA"/>
    <property type="match status" value="1"/>
</dbReference>
<dbReference type="InterPro" id="IPR037185">
    <property type="entry name" value="EmrE-like"/>
</dbReference>
<feature type="transmembrane region" description="Helical" evidence="7">
    <location>
        <begin position="178"/>
        <end position="198"/>
    </location>
</feature>
<dbReference type="Proteomes" id="UP000190744">
    <property type="component" value="Unassembled WGS sequence"/>
</dbReference>
<evidence type="ECO:0000256" key="2">
    <source>
        <dbReference type="ARBA" id="ARBA00022692"/>
    </source>
</evidence>
<gene>
    <name evidence="8" type="ORF">PEBR_40718</name>
</gene>
<protein>
    <submittedName>
        <fullName evidence="8">DUF803 domain protein</fullName>
    </submittedName>
</protein>
<feature type="transmembrane region" description="Helical" evidence="7">
    <location>
        <begin position="139"/>
        <end position="158"/>
    </location>
</feature>
<feature type="region of interest" description="Disordered" evidence="6">
    <location>
        <begin position="541"/>
        <end position="570"/>
    </location>
</feature>
<dbReference type="AlphaFoldDB" id="A0A1S9R924"/>
<feature type="region of interest" description="Disordered" evidence="6">
    <location>
        <begin position="601"/>
        <end position="655"/>
    </location>
</feature>
<evidence type="ECO:0000313" key="8">
    <source>
        <dbReference type="EMBL" id="OOQ81997.1"/>
    </source>
</evidence>
<keyword evidence="3" id="KW-0256">Endoplasmic reticulum</keyword>
<dbReference type="EMBL" id="LJBN01000230">
    <property type="protein sequence ID" value="OOQ81997.1"/>
    <property type="molecule type" value="Genomic_DNA"/>
</dbReference>
<comment type="caution">
    <text evidence="8">The sequence shown here is derived from an EMBL/GenBank/DDBJ whole genome shotgun (WGS) entry which is preliminary data.</text>
</comment>
<dbReference type="GO" id="GO:0015095">
    <property type="term" value="F:magnesium ion transmembrane transporter activity"/>
    <property type="evidence" value="ECO:0007669"/>
    <property type="project" value="InterPro"/>
</dbReference>
<feature type="compositionally biased region" description="Basic and acidic residues" evidence="6">
    <location>
        <begin position="607"/>
        <end position="620"/>
    </location>
</feature>
<evidence type="ECO:0000256" key="5">
    <source>
        <dbReference type="ARBA" id="ARBA00023136"/>
    </source>
</evidence>
<feature type="transmembrane region" description="Helical" evidence="7">
    <location>
        <begin position="12"/>
        <end position="33"/>
    </location>
</feature>
<dbReference type="GO" id="GO:0016020">
    <property type="term" value="C:membrane"/>
    <property type="evidence" value="ECO:0007669"/>
    <property type="project" value="UniProtKB-SubCell"/>
</dbReference>
<name>A0A1S9R924_PENBI</name>
<evidence type="ECO:0000256" key="4">
    <source>
        <dbReference type="ARBA" id="ARBA00022989"/>
    </source>
</evidence>
<proteinExistence type="predicted"/>
<feature type="compositionally biased region" description="Polar residues" evidence="6">
    <location>
        <begin position="473"/>
        <end position="491"/>
    </location>
</feature>